<protein>
    <submittedName>
        <fullName evidence="1">Uncharacterized protein</fullName>
    </submittedName>
</protein>
<evidence type="ECO:0000313" key="2">
    <source>
        <dbReference type="Proteomes" id="UP000244677"/>
    </source>
</evidence>
<dbReference type="OrthoDB" id="1360222at2"/>
<keyword evidence="2" id="KW-1185">Reference proteome</keyword>
<dbReference type="Proteomes" id="UP000244677">
    <property type="component" value="Chromosome"/>
</dbReference>
<dbReference type="RefSeq" id="WP_108736850.1">
    <property type="nucleotide sequence ID" value="NZ_CP020919.1"/>
</dbReference>
<accession>A0A2S1LNB1</accession>
<gene>
    <name evidence="1" type="ORF">FK004_08375</name>
</gene>
<dbReference type="AlphaFoldDB" id="A0A2S1LNB1"/>
<reference evidence="1 2" key="1">
    <citation type="submission" date="2017-04" db="EMBL/GenBank/DDBJ databases">
        <title>Complete genome sequence of Flavobacterium kingsejong AJ004.</title>
        <authorList>
            <person name="Lee P.C."/>
        </authorList>
    </citation>
    <scope>NUCLEOTIDE SEQUENCE [LARGE SCALE GENOMIC DNA]</scope>
    <source>
        <strain evidence="1 2">AJ004</strain>
    </source>
</reference>
<dbReference type="EMBL" id="CP020919">
    <property type="protein sequence ID" value="AWG25247.1"/>
    <property type="molecule type" value="Genomic_DNA"/>
</dbReference>
<organism evidence="1 2">
    <name type="scientific">Flavobacterium kingsejongi</name>
    <dbReference type="NCBI Taxonomy" id="1678728"/>
    <lineage>
        <taxon>Bacteria</taxon>
        <taxon>Pseudomonadati</taxon>
        <taxon>Bacteroidota</taxon>
        <taxon>Flavobacteriia</taxon>
        <taxon>Flavobacteriales</taxon>
        <taxon>Flavobacteriaceae</taxon>
        <taxon>Flavobacterium</taxon>
    </lineage>
</organism>
<evidence type="ECO:0000313" key="1">
    <source>
        <dbReference type="EMBL" id="AWG25247.1"/>
    </source>
</evidence>
<name>A0A2S1LNB1_9FLAO</name>
<dbReference type="KEGG" id="fki:FK004_08375"/>
<sequence>MTKILRKYHCKDVDLLVASAIVLENAMTHKTTLQSRRSNWADPFFDDLLAEVDLAMQSLLGVDSAKNLRAATTEIRRLQEDSLRILALVKVQLDVDFKPDPLRRRALLKELGFGNLRQARNGSQEALIQLLHQFRLTLTPALQQEIVAKGTAADLLETLGQNADALVAQNILQETHKGFRIAQTAERTAAFNALYEKIIGICKVAHAFFKGNRVVQQQFSFSKIVSGLKT</sequence>
<proteinExistence type="predicted"/>